<dbReference type="InterPro" id="IPR050095">
    <property type="entry name" value="ECF_ABC_transporter_ATP-bd"/>
</dbReference>
<dbReference type="CDD" id="cd03228">
    <property type="entry name" value="ABCC_MRP_Like"/>
    <property type="match status" value="1"/>
</dbReference>
<dbReference type="InterPro" id="IPR003593">
    <property type="entry name" value="AAA+_ATPase"/>
</dbReference>
<keyword evidence="8 10" id="KW-1133">Transmembrane helix</keyword>
<dbReference type="SUPFAM" id="SSF90123">
    <property type="entry name" value="ABC transporter transmembrane region"/>
    <property type="match status" value="1"/>
</dbReference>
<dbReference type="Gene3D" id="3.40.50.300">
    <property type="entry name" value="P-loop containing nucleotide triphosphate hydrolases"/>
    <property type="match status" value="1"/>
</dbReference>
<evidence type="ECO:0000256" key="6">
    <source>
        <dbReference type="ARBA" id="ARBA00022741"/>
    </source>
</evidence>
<dbReference type="GO" id="GO:0005524">
    <property type="term" value="F:ATP binding"/>
    <property type="evidence" value="ECO:0007669"/>
    <property type="project" value="UniProtKB-KW"/>
</dbReference>
<keyword evidence="6" id="KW-0547">Nucleotide-binding</keyword>
<keyword evidence="3" id="KW-1003">Cell membrane</keyword>
<proteinExistence type="predicted"/>
<keyword evidence="7" id="KW-0067">ATP-binding</keyword>
<dbReference type="AlphaFoldDB" id="A0A069PHL3"/>
<dbReference type="InterPro" id="IPR017871">
    <property type="entry name" value="ABC_transporter-like_CS"/>
</dbReference>
<evidence type="ECO:0000259" key="11">
    <source>
        <dbReference type="PROSITE" id="PS50893"/>
    </source>
</evidence>
<dbReference type="GO" id="GO:0043190">
    <property type="term" value="C:ATP-binding cassette (ABC) transporter complex"/>
    <property type="evidence" value="ECO:0007669"/>
    <property type="project" value="TreeGrafter"/>
</dbReference>
<evidence type="ECO:0000256" key="9">
    <source>
        <dbReference type="ARBA" id="ARBA00023136"/>
    </source>
</evidence>
<evidence type="ECO:0000256" key="5">
    <source>
        <dbReference type="ARBA" id="ARBA00022692"/>
    </source>
</evidence>
<evidence type="ECO:0000256" key="8">
    <source>
        <dbReference type="ARBA" id="ARBA00022989"/>
    </source>
</evidence>
<dbReference type="GO" id="GO:0140359">
    <property type="term" value="F:ABC-type transporter activity"/>
    <property type="evidence" value="ECO:0007669"/>
    <property type="project" value="InterPro"/>
</dbReference>
<evidence type="ECO:0000256" key="10">
    <source>
        <dbReference type="SAM" id="Phobius"/>
    </source>
</evidence>
<dbReference type="InterPro" id="IPR003439">
    <property type="entry name" value="ABC_transporter-like_ATP-bd"/>
</dbReference>
<feature type="domain" description="ABC transmembrane type-1" evidence="12">
    <location>
        <begin position="18"/>
        <end position="291"/>
    </location>
</feature>
<keyword evidence="14" id="KW-1185">Reference proteome</keyword>
<comment type="subcellular location">
    <subcellularLocation>
        <location evidence="1">Cell membrane</location>
        <topology evidence="1">Multi-pass membrane protein</topology>
    </subcellularLocation>
</comment>
<dbReference type="GO" id="GO:1904680">
    <property type="term" value="F:peptide transmembrane transporter activity"/>
    <property type="evidence" value="ECO:0007669"/>
    <property type="project" value="InterPro"/>
</dbReference>
<feature type="transmembrane region" description="Helical" evidence="10">
    <location>
        <begin position="143"/>
        <end position="166"/>
    </location>
</feature>
<dbReference type="PROSITE" id="PS50929">
    <property type="entry name" value="ABC_TM1F"/>
    <property type="match status" value="1"/>
</dbReference>
<dbReference type="InterPro" id="IPR036640">
    <property type="entry name" value="ABC1_TM_sf"/>
</dbReference>
<dbReference type="GO" id="GO:0015833">
    <property type="term" value="P:peptide transport"/>
    <property type="evidence" value="ECO:0007669"/>
    <property type="project" value="InterPro"/>
</dbReference>
<dbReference type="Pfam" id="PF00005">
    <property type="entry name" value="ABC_tran"/>
    <property type="match status" value="1"/>
</dbReference>
<feature type="domain" description="ABC transporter" evidence="11">
    <location>
        <begin position="329"/>
        <end position="544"/>
    </location>
</feature>
<reference evidence="13 14" key="1">
    <citation type="submission" date="2014-03" db="EMBL/GenBank/DDBJ databases">
        <title>Draft Genome Sequences of Four Burkholderia Strains.</title>
        <authorList>
            <person name="Liu X.Y."/>
            <person name="Li C.X."/>
            <person name="Xu J.H."/>
        </authorList>
    </citation>
    <scope>NUCLEOTIDE SEQUENCE [LARGE SCALE GENOMIC DNA]</scope>
    <source>
        <strain evidence="13 14">DSM 50014</strain>
    </source>
</reference>
<organism evidence="13 14">
    <name type="scientific">Caballeronia glathei</name>
    <dbReference type="NCBI Taxonomy" id="60547"/>
    <lineage>
        <taxon>Bacteria</taxon>
        <taxon>Pseudomonadati</taxon>
        <taxon>Pseudomonadota</taxon>
        <taxon>Betaproteobacteria</taxon>
        <taxon>Burkholderiales</taxon>
        <taxon>Burkholderiaceae</taxon>
        <taxon>Caballeronia</taxon>
    </lineage>
</organism>
<keyword evidence="5 10" id="KW-0812">Transmembrane</keyword>
<dbReference type="EMBL" id="JFHC01000060">
    <property type="protein sequence ID" value="KDR39389.1"/>
    <property type="molecule type" value="Genomic_DNA"/>
</dbReference>
<evidence type="ECO:0000259" key="12">
    <source>
        <dbReference type="PROSITE" id="PS50929"/>
    </source>
</evidence>
<dbReference type="STRING" id="60547.GCA_000751215_00033"/>
<dbReference type="InterPro" id="IPR005898">
    <property type="entry name" value="Cyc_pep_transpt_SyrD/YojI"/>
</dbReference>
<dbReference type="RefSeq" id="WP_035924273.1">
    <property type="nucleotide sequence ID" value="NZ_CADFFX010000037.1"/>
</dbReference>
<dbReference type="Proteomes" id="UP000027466">
    <property type="component" value="Unassembled WGS sequence"/>
</dbReference>
<evidence type="ECO:0000256" key="1">
    <source>
        <dbReference type="ARBA" id="ARBA00004651"/>
    </source>
</evidence>
<dbReference type="PANTHER" id="PTHR43553">
    <property type="entry name" value="HEAVY METAL TRANSPORTER"/>
    <property type="match status" value="1"/>
</dbReference>
<dbReference type="NCBIfam" id="TIGR01194">
    <property type="entry name" value="cyc_pep_trnsptr"/>
    <property type="match status" value="1"/>
</dbReference>
<name>A0A069PHL3_9BURK</name>
<keyword evidence="9 10" id="KW-0472">Membrane</keyword>
<protein>
    <submittedName>
        <fullName evidence="13">Iron ABC transporter ATPase</fullName>
    </submittedName>
</protein>
<dbReference type="PANTHER" id="PTHR43553:SF11">
    <property type="entry name" value="ABC TRANSPORTER ATP-BINDING_PERMEASE PROTEIN YOJI"/>
    <property type="match status" value="1"/>
</dbReference>
<dbReference type="GO" id="GO:0016887">
    <property type="term" value="F:ATP hydrolysis activity"/>
    <property type="evidence" value="ECO:0007669"/>
    <property type="project" value="InterPro"/>
</dbReference>
<evidence type="ECO:0000313" key="14">
    <source>
        <dbReference type="Proteomes" id="UP000027466"/>
    </source>
</evidence>
<evidence type="ECO:0000256" key="3">
    <source>
        <dbReference type="ARBA" id="ARBA00022475"/>
    </source>
</evidence>
<keyword evidence="4" id="KW-0997">Cell inner membrane</keyword>
<dbReference type="PROSITE" id="PS00211">
    <property type="entry name" value="ABC_TRANSPORTER_1"/>
    <property type="match status" value="1"/>
</dbReference>
<evidence type="ECO:0000256" key="2">
    <source>
        <dbReference type="ARBA" id="ARBA00022448"/>
    </source>
</evidence>
<evidence type="ECO:0000256" key="7">
    <source>
        <dbReference type="ARBA" id="ARBA00022840"/>
    </source>
</evidence>
<feature type="transmembrane region" description="Helical" evidence="10">
    <location>
        <begin position="243"/>
        <end position="261"/>
    </location>
</feature>
<dbReference type="PROSITE" id="PS50893">
    <property type="entry name" value="ABC_TRANSPORTER_2"/>
    <property type="match status" value="1"/>
</dbReference>
<dbReference type="SMART" id="SM00382">
    <property type="entry name" value="AAA"/>
    <property type="match status" value="1"/>
</dbReference>
<feature type="transmembrane region" description="Helical" evidence="10">
    <location>
        <begin position="49"/>
        <end position="71"/>
    </location>
</feature>
<dbReference type="InterPro" id="IPR011527">
    <property type="entry name" value="ABC1_TM_dom"/>
</dbReference>
<gene>
    <name evidence="13" type="ORF">BG61_33295</name>
</gene>
<sequence>MKFIKLLFGEARRDRTPLLLASTLPGVMMSGVIALVTTVANYDQSKGPNVYLMAFFVFASVALLLAMNYALNATTAVISNFILQKRLSIARAVRLLDLEAYENIGPIRVDYAIGRDLQTIEEAAPTVIVLIYFVTQLLSSALYIGYLSLIAFAVTLLFLGIATFFYRSSYAYAEALSKEATELESAFRSSFDHLLRGFREIKMNARRDTDLFDNYIVQRALAVQDLRASSGRGFNRGQTLSDAFFYGLLGCMVFLMPYYISNASTPAKIILVIVFCGGAISSLIQALPAVSRADLAVDRLDALERELEQAKRAAESGPGAFPPILAHGITLRGVSYTYKNPGGQQGFHVGPCDLFIKAGEVTFIAGGNGSGKSTLLNLITQLYAQDAGEVRWDEKTVTDANAAAYRQLFSVIFSDFHLFDRLYGLDAAQDDLAELIREMDLSDKVHYNLGRFSTTDLSSGQRKRLAMVSALAEGRPVLIFDEWAADQDPQFRRYYYEKLLPRLKAAGKTVIAVSHDDRWFNAADKVVWMEEGKVERVMTTAVDR</sequence>
<feature type="transmembrane region" description="Helical" evidence="10">
    <location>
        <begin position="267"/>
        <end position="290"/>
    </location>
</feature>
<dbReference type="InterPro" id="IPR027417">
    <property type="entry name" value="P-loop_NTPase"/>
</dbReference>
<evidence type="ECO:0000256" key="4">
    <source>
        <dbReference type="ARBA" id="ARBA00022519"/>
    </source>
</evidence>
<feature type="transmembrane region" description="Helical" evidence="10">
    <location>
        <begin position="20"/>
        <end position="42"/>
    </location>
</feature>
<comment type="caution">
    <text evidence="13">The sequence shown here is derived from an EMBL/GenBank/DDBJ whole genome shotgun (WGS) entry which is preliminary data.</text>
</comment>
<dbReference type="SUPFAM" id="SSF52540">
    <property type="entry name" value="P-loop containing nucleoside triphosphate hydrolases"/>
    <property type="match status" value="1"/>
</dbReference>
<dbReference type="Gene3D" id="1.20.1560.10">
    <property type="entry name" value="ABC transporter type 1, transmembrane domain"/>
    <property type="match status" value="1"/>
</dbReference>
<keyword evidence="2" id="KW-0813">Transport</keyword>
<evidence type="ECO:0000313" key="13">
    <source>
        <dbReference type="EMBL" id="KDR39389.1"/>
    </source>
</evidence>
<accession>A0A069PHL3</accession>